<dbReference type="PANTHER" id="PTHR43031:SF1">
    <property type="entry name" value="PYRIDINE NUCLEOTIDE-DISULPHIDE OXIDOREDUCTASE"/>
    <property type="match status" value="1"/>
</dbReference>
<dbReference type="Gene3D" id="3.40.250.10">
    <property type="entry name" value="Rhodanese-like domain"/>
    <property type="match status" value="1"/>
</dbReference>
<evidence type="ECO:0000259" key="1">
    <source>
        <dbReference type="PROSITE" id="PS50206"/>
    </source>
</evidence>
<dbReference type="Proteomes" id="UP001155077">
    <property type="component" value="Unassembled WGS sequence"/>
</dbReference>
<keyword evidence="3" id="KW-1185">Reference proteome</keyword>
<dbReference type="PANTHER" id="PTHR43031">
    <property type="entry name" value="FAD-DEPENDENT OXIDOREDUCTASE"/>
    <property type="match status" value="1"/>
</dbReference>
<proteinExistence type="predicted"/>
<accession>A0ABT0Z5A9</accession>
<dbReference type="SMART" id="SM00450">
    <property type="entry name" value="RHOD"/>
    <property type="match status" value="1"/>
</dbReference>
<comment type="caution">
    <text evidence="2">The sequence shown here is derived from an EMBL/GenBank/DDBJ whole genome shotgun (WGS) entry which is preliminary data.</text>
</comment>
<dbReference type="Pfam" id="PF00581">
    <property type="entry name" value="Rhodanese"/>
    <property type="match status" value="1"/>
</dbReference>
<sequence length="164" mass="19097">MKSALVLLILNFMMPHVHSQQSVGELLEKYNSGEVPYISVEELRMYQLDSNVLILDAREPEEYEVSHIKHATFIGYNEFDISYLAEYPKEIKIVVYCSLGVRSEEIGNKLQKAGFKNVWNLYGGIFSWKNKGYKVVNPEGEETEKVHAYSRHWSKWLNNAEKVY</sequence>
<dbReference type="InterPro" id="IPR001763">
    <property type="entry name" value="Rhodanese-like_dom"/>
</dbReference>
<protein>
    <submittedName>
        <fullName evidence="2">Rhodanese-like domain-containing protein</fullName>
    </submittedName>
</protein>
<name>A0ABT0Z5A9_9FLAO</name>
<dbReference type="NCBIfam" id="NF045521">
    <property type="entry name" value="rhoda_near_glyco"/>
    <property type="match status" value="1"/>
</dbReference>
<feature type="domain" description="Rhodanese" evidence="1">
    <location>
        <begin position="48"/>
        <end position="137"/>
    </location>
</feature>
<dbReference type="InterPro" id="IPR036873">
    <property type="entry name" value="Rhodanese-like_dom_sf"/>
</dbReference>
<evidence type="ECO:0000313" key="3">
    <source>
        <dbReference type="Proteomes" id="UP001155077"/>
    </source>
</evidence>
<dbReference type="InterPro" id="IPR050229">
    <property type="entry name" value="GlpE_sulfurtransferase"/>
</dbReference>
<organism evidence="2 3">
    <name type="scientific">Gramella jeungdoensis</name>
    <dbReference type="NCBI Taxonomy" id="708091"/>
    <lineage>
        <taxon>Bacteria</taxon>
        <taxon>Pseudomonadati</taxon>
        <taxon>Bacteroidota</taxon>
        <taxon>Flavobacteriia</taxon>
        <taxon>Flavobacteriales</taxon>
        <taxon>Flavobacteriaceae</taxon>
        <taxon>Christiangramia</taxon>
    </lineage>
</organism>
<evidence type="ECO:0000313" key="2">
    <source>
        <dbReference type="EMBL" id="MCM8570901.1"/>
    </source>
</evidence>
<dbReference type="CDD" id="cd00158">
    <property type="entry name" value="RHOD"/>
    <property type="match status" value="1"/>
</dbReference>
<dbReference type="SUPFAM" id="SSF52821">
    <property type="entry name" value="Rhodanese/Cell cycle control phosphatase"/>
    <property type="match status" value="1"/>
</dbReference>
<dbReference type="PROSITE" id="PS50206">
    <property type="entry name" value="RHODANESE_3"/>
    <property type="match status" value="1"/>
</dbReference>
<dbReference type="RefSeq" id="WP_252115596.1">
    <property type="nucleotide sequence ID" value="NZ_JAMSCK010000007.1"/>
</dbReference>
<gene>
    <name evidence="2" type="ORF">NE848_16005</name>
</gene>
<dbReference type="EMBL" id="JAMSCK010000007">
    <property type="protein sequence ID" value="MCM8570901.1"/>
    <property type="molecule type" value="Genomic_DNA"/>
</dbReference>
<reference evidence="2" key="1">
    <citation type="submission" date="2022-06" db="EMBL/GenBank/DDBJ databases">
        <title>Gramella sediminis sp. nov., isolated from deep-sea sediment of the Indian Ocean.</title>
        <authorList>
            <person name="Yang L."/>
        </authorList>
    </citation>
    <scope>NUCLEOTIDE SEQUENCE</scope>
    <source>
        <strain evidence="2">HMD3159</strain>
    </source>
</reference>